<dbReference type="Gene3D" id="6.10.140.620">
    <property type="match status" value="1"/>
</dbReference>
<evidence type="ECO:0000313" key="2">
    <source>
        <dbReference type="EMBL" id="EYC37352.1"/>
    </source>
</evidence>
<dbReference type="OrthoDB" id="336747at2759"/>
<comment type="caution">
    <text evidence="2">The sequence shown here is derived from an EMBL/GenBank/DDBJ whole genome shotgun (WGS) entry which is preliminary data.</text>
</comment>
<dbReference type="EMBL" id="JARK01000400">
    <property type="protein sequence ID" value="EYC37352.1"/>
    <property type="molecule type" value="Genomic_DNA"/>
</dbReference>
<accession>A0A016WDH8</accession>
<dbReference type="AlphaFoldDB" id="A0A016WDH8"/>
<dbReference type="STRING" id="53326.A0A016WDH8"/>
<evidence type="ECO:0000313" key="3">
    <source>
        <dbReference type="Proteomes" id="UP000024635"/>
    </source>
</evidence>
<gene>
    <name evidence="2" type="primary">Acey_s0800.g2417</name>
    <name evidence="2" type="ORF">Y032_0800g2417</name>
</gene>
<reference evidence="3" key="1">
    <citation type="journal article" date="2015" name="Nat. Genet.">
        <title>The genome and transcriptome of the zoonotic hookworm Ancylostoma ceylanicum identify infection-specific gene families.</title>
        <authorList>
            <person name="Schwarz E.M."/>
            <person name="Hu Y."/>
            <person name="Antoshechkin I."/>
            <person name="Miller M.M."/>
            <person name="Sternberg P.W."/>
            <person name="Aroian R.V."/>
        </authorList>
    </citation>
    <scope>NUCLEOTIDE SEQUENCE</scope>
    <source>
        <strain evidence="3">HY135</strain>
    </source>
</reference>
<keyword evidence="3" id="KW-1185">Reference proteome</keyword>
<feature type="region of interest" description="Disordered" evidence="1">
    <location>
        <begin position="72"/>
        <end position="91"/>
    </location>
</feature>
<feature type="compositionally biased region" description="Basic and acidic residues" evidence="1">
    <location>
        <begin position="73"/>
        <end position="82"/>
    </location>
</feature>
<name>A0A016WDH8_9BILA</name>
<protein>
    <submittedName>
        <fullName evidence="2">Uncharacterized protein</fullName>
    </submittedName>
</protein>
<evidence type="ECO:0000256" key="1">
    <source>
        <dbReference type="SAM" id="MobiDB-lite"/>
    </source>
</evidence>
<proteinExistence type="predicted"/>
<sequence length="91" mass="10303">MALQHEWIQCRETVAPRKHLQEVVDNLRRYNQRRELKSSVLTAVNAEMWKSHDHNVGVTGSFAESNLVPTAKKNGEVSEGGHPEILLRASD</sequence>
<dbReference type="Proteomes" id="UP000024635">
    <property type="component" value="Unassembled WGS sequence"/>
</dbReference>
<organism evidence="2 3">
    <name type="scientific">Ancylostoma ceylanicum</name>
    <dbReference type="NCBI Taxonomy" id="53326"/>
    <lineage>
        <taxon>Eukaryota</taxon>
        <taxon>Metazoa</taxon>
        <taxon>Ecdysozoa</taxon>
        <taxon>Nematoda</taxon>
        <taxon>Chromadorea</taxon>
        <taxon>Rhabditida</taxon>
        <taxon>Rhabditina</taxon>
        <taxon>Rhabditomorpha</taxon>
        <taxon>Strongyloidea</taxon>
        <taxon>Ancylostomatidae</taxon>
        <taxon>Ancylostomatinae</taxon>
        <taxon>Ancylostoma</taxon>
    </lineage>
</organism>